<protein>
    <submittedName>
        <fullName evidence="2">Uncharacterized protein</fullName>
    </submittedName>
</protein>
<reference evidence="2" key="1">
    <citation type="journal article" date="2021" name="Sci. Rep.">
        <title>Diploid genomic architecture of Nitzschia inconspicua, an elite biomass production diatom.</title>
        <authorList>
            <person name="Oliver A."/>
            <person name="Podell S."/>
            <person name="Pinowska A."/>
            <person name="Traller J.C."/>
            <person name="Smith S.R."/>
            <person name="McClure R."/>
            <person name="Beliaev A."/>
            <person name="Bohutskyi P."/>
            <person name="Hill E.A."/>
            <person name="Rabines A."/>
            <person name="Zheng H."/>
            <person name="Allen L.Z."/>
            <person name="Kuo A."/>
            <person name="Grigoriev I.V."/>
            <person name="Allen A.E."/>
            <person name="Hazlebeck D."/>
            <person name="Allen E.E."/>
        </authorList>
    </citation>
    <scope>NUCLEOTIDE SEQUENCE</scope>
    <source>
        <strain evidence="2">Hildebrandi</strain>
    </source>
</reference>
<feature type="region of interest" description="Disordered" evidence="1">
    <location>
        <begin position="124"/>
        <end position="195"/>
    </location>
</feature>
<feature type="compositionally biased region" description="Polar residues" evidence="1">
    <location>
        <begin position="352"/>
        <end position="363"/>
    </location>
</feature>
<organism evidence="2 3">
    <name type="scientific">Nitzschia inconspicua</name>
    <dbReference type="NCBI Taxonomy" id="303405"/>
    <lineage>
        <taxon>Eukaryota</taxon>
        <taxon>Sar</taxon>
        <taxon>Stramenopiles</taxon>
        <taxon>Ochrophyta</taxon>
        <taxon>Bacillariophyta</taxon>
        <taxon>Bacillariophyceae</taxon>
        <taxon>Bacillariophycidae</taxon>
        <taxon>Bacillariales</taxon>
        <taxon>Bacillariaceae</taxon>
        <taxon>Nitzschia</taxon>
    </lineage>
</organism>
<feature type="compositionally biased region" description="Acidic residues" evidence="1">
    <location>
        <begin position="169"/>
        <end position="180"/>
    </location>
</feature>
<evidence type="ECO:0000313" key="2">
    <source>
        <dbReference type="EMBL" id="KAG7363734.1"/>
    </source>
</evidence>
<accession>A0A9K3Q0K7</accession>
<evidence type="ECO:0000256" key="1">
    <source>
        <dbReference type="SAM" id="MobiDB-lite"/>
    </source>
</evidence>
<gene>
    <name evidence="2" type="ORF">IV203_027095</name>
</gene>
<feature type="region of interest" description="Disordered" evidence="1">
    <location>
        <begin position="458"/>
        <end position="477"/>
    </location>
</feature>
<reference evidence="2" key="2">
    <citation type="submission" date="2021-04" db="EMBL/GenBank/DDBJ databases">
        <authorList>
            <person name="Podell S."/>
        </authorList>
    </citation>
    <scope>NUCLEOTIDE SEQUENCE</scope>
    <source>
        <strain evidence="2">Hildebrandi</strain>
    </source>
</reference>
<dbReference type="AlphaFoldDB" id="A0A9K3Q0K7"/>
<keyword evidence="3" id="KW-1185">Reference proteome</keyword>
<name>A0A9K3Q0K7_9STRA</name>
<evidence type="ECO:0000313" key="3">
    <source>
        <dbReference type="Proteomes" id="UP000693970"/>
    </source>
</evidence>
<comment type="caution">
    <text evidence="2">The sequence shown here is derived from an EMBL/GenBank/DDBJ whole genome shotgun (WGS) entry which is preliminary data.</text>
</comment>
<dbReference type="Proteomes" id="UP000693970">
    <property type="component" value="Unassembled WGS sequence"/>
</dbReference>
<feature type="region of interest" description="Disordered" evidence="1">
    <location>
        <begin position="340"/>
        <end position="384"/>
    </location>
</feature>
<dbReference type="EMBL" id="JAGRRH010000010">
    <property type="protein sequence ID" value="KAG7363734.1"/>
    <property type="molecule type" value="Genomic_DNA"/>
</dbReference>
<sequence>MTILETTTTDRPEENNSNYINKNYSTTIFTLPKNKSNGNMSSLNHNNNNNNNHYEEFPAPSSPSLPWFVEYWSTSLMNTPLVEQLLCSCNSTDSVLHSATEGSSSSAHNNRLRKVVASEMFDIDETNEQHQDQTMYSRYPIKSNKSKYQRPSVRSMSAYPSIRKSSILQDDEDDDDDDTSMNEWESPVVANNPLDNAILVDDDDDDTRDGVATSASCSTMNDYSSRMLYTCESFDQFLRGNGHSAKSGTTVRLQPRTVTARRGMDVDDDDAALMMRVPRLQHPSSPSNTTYTTVSLTQSYMHDDSFMDPDSSDGEEGDPTDQALFLERWNANTQQLFRGLANEEEEEESERSTITNDPFQTPQSKRKQASVLEPPPPCKKNHQKDHTAYKYLIRMRPQNYRHSESVEETKWSDDDNESCGCIDENSSNYSLPSHLQLHSNMTFHEAFLRKTAMFAMEESDPARSARESSSPPIMPEF</sequence>
<proteinExistence type="predicted"/>